<sequence length="428" mass="47942">MKKIGSLVLATSLVLGLTACGGGNKATSGTKPTETSKAKESVKAKFFYDNAAWTDYLKELNPITLKNDQTELTGVPYNEPTSFQTAVRIGFTTNDGADVFKWWNGFQMKELVDAGYLADMTQQWKDMVKDGVDPSMANTLTFDGKTYGIPAGVHYWVMYYNKKVFNENGLKPPKTWDEFLAISDALKAKGITPIGTTTTDVWNGFIWFEEMMIHSNPDLYNKLVVGQAKYTDPGVVEVMKTWKSLYDKGYFAKPMDWNKEIPSAMAKGQFAMYMMGTWYADYFKNAGMKTGEDFGTFVLPAIKSEAGNTVISEVTPFLVSQNSKNKDNAIKALVNLTKKEANEKVISLFGGVPIRKDIESKDPIIKDLVGSINAGGYKTITRFWEATPSELSEYASSEFIRFMLNPDQYMTVLNNIQKKADKYWADHK</sequence>
<evidence type="ECO:0000313" key="2">
    <source>
        <dbReference type="EMBL" id="NOU71248.1"/>
    </source>
</evidence>
<dbReference type="RefSeq" id="WP_171642465.1">
    <property type="nucleotide sequence ID" value="NZ_WHOA01000048.1"/>
</dbReference>
<name>A0ABX1XRT8_9BACL</name>
<dbReference type="SUPFAM" id="SSF53850">
    <property type="entry name" value="Periplasmic binding protein-like II"/>
    <property type="match status" value="1"/>
</dbReference>
<dbReference type="Pfam" id="PF01547">
    <property type="entry name" value="SBP_bac_1"/>
    <property type="match status" value="1"/>
</dbReference>
<gene>
    <name evidence="2" type="ORF">GC098_07390</name>
</gene>
<dbReference type="PROSITE" id="PS51257">
    <property type="entry name" value="PROKAR_LIPOPROTEIN"/>
    <property type="match status" value="1"/>
</dbReference>
<accession>A0ABX1XRT8</accession>
<feature type="chain" id="PRO_5047190290" evidence="1">
    <location>
        <begin position="22"/>
        <end position="428"/>
    </location>
</feature>
<feature type="signal peptide" evidence="1">
    <location>
        <begin position="1"/>
        <end position="21"/>
    </location>
</feature>
<dbReference type="PANTHER" id="PTHR43649">
    <property type="entry name" value="ARABINOSE-BINDING PROTEIN-RELATED"/>
    <property type="match status" value="1"/>
</dbReference>
<organism evidence="2 3">
    <name type="scientific">Paenibacillus phytorum</name>
    <dbReference type="NCBI Taxonomy" id="2654977"/>
    <lineage>
        <taxon>Bacteria</taxon>
        <taxon>Bacillati</taxon>
        <taxon>Bacillota</taxon>
        <taxon>Bacilli</taxon>
        <taxon>Bacillales</taxon>
        <taxon>Paenibacillaceae</taxon>
        <taxon>Paenibacillus</taxon>
    </lineage>
</organism>
<dbReference type="Proteomes" id="UP000616779">
    <property type="component" value="Unassembled WGS sequence"/>
</dbReference>
<dbReference type="PANTHER" id="PTHR43649:SF14">
    <property type="entry name" value="BLR3389 PROTEIN"/>
    <property type="match status" value="1"/>
</dbReference>
<reference evidence="2 3" key="1">
    <citation type="submission" date="2019-10" db="EMBL/GenBank/DDBJ databases">
        <title>Description of Paenibacillus terrestris sp. nov.</title>
        <authorList>
            <person name="Carlier A."/>
            <person name="Qi S."/>
        </authorList>
    </citation>
    <scope>NUCLEOTIDE SEQUENCE [LARGE SCALE GENOMIC DNA]</scope>
    <source>
        <strain evidence="2 3">LMG 31458</strain>
    </source>
</reference>
<dbReference type="EMBL" id="WHOA01000048">
    <property type="protein sequence ID" value="NOU71248.1"/>
    <property type="molecule type" value="Genomic_DNA"/>
</dbReference>
<comment type="caution">
    <text evidence="2">The sequence shown here is derived from an EMBL/GenBank/DDBJ whole genome shotgun (WGS) entry which is preliminary data.</text>
</comment>
<proteinExistence type="predicted"/>
<evidence type="ECO:0000313" key="3">
    <source>
        <dbReference type="Proteomes" id="UP000616779"/>
    </source>
</evidence>
<dbReference type="InterPro" id="IPR050490">
    <property type="entry name" value="Bact_solute-bd_prot1"/>
</dbReference>
<evidence type="ECO:0000256" key="1">
    <source>
        <dbReference type="SAM" id="SignalP"/>
    </source>
</evidence>
<keyword evidence="3" id="KW-1185">Reference proteome</keyword>
<keyword evidence="1" id="KW-0732">Signal</keyword>
<protein>
    <submittedName>
        <fullName evidence="2">Extracellular solute-binding protein</fullName>
    </submittedName>
</protein>
<dbReference type="InterPro" id="IPR006059">
    <property type="entry name" value="SBP"/>
</dbReference>
<dbReference type="Gene3D" id="3.40.190.10">
    <property type="entry name" value="Periplasmic binding protein-like II"/>
    <property type="match status" value="2"/>
</dbReference>